<feature type="region of interest" description="Disordered" evidence="1">
    <location>
        <begin position="1"/>
        <end position="36"/>
    </location>
</feature>
<evidence type="ECO:0008006" key="4">
    <source>
        <dbReference type="Google" id="ProtNLM"/>
    </source>
</evidence>
<sequence>MAETPRGTQTPAEGRPAAGSAGTTPAAPAATVRTGSVRTGSVREAVGVFDSIDALQAAVDDLAMAGFAQHELSLMAADEAIRDRLGGVYSRVETAKQDPDAPRQAYVAPEEVGNAQGIAIGGPAYVGAILAAGAIVATGGTALAAAAAAALGGGAGGGLGAVLAGWIGEQREQTLRQHLDKGGLLLWVNLRDAERERLVREILPRHASQPVEIHEIPQTGSG</sequence>
<dbReference type="Proteomes" id="UP001596456">
    <property type="component" value="Unassembled WGS sequence"/>
</dbReference>
<organism evidence="2 3">
    <name type="scientific">Rhodocista pekingensis</name>
    <dbReference type="NCBI Taxonomy" id="201185"/>
    <lineage>
        <taxon>Bacteria</taxon>
        <taxon>Pseudomonadati</taxon>
        <taxon>Pseudomonadota</taxon>
        <taxon>Alphaproteobacteria</taxon>
        <taxon>Rhodospirillales</taxon>
        <taxon>Azospirillaceae</taxon>
        <taxon>Rhodocista</taxon>
    </lineage>
</organism>
<feature type="compositionally biased region" description="Low complexity" evidence="1">
    <location>
        <begin position="14"/>
        <end position="31"/>
    </location>
</feature>
<protein>
    <recommendedName>
        <fullName evidence="4">DUF1269 domain-containing protein</fullName>
    </recommendedName>
</protein>
<keyword evidence="3" id="KW-1185">Reference proteome</keyword>
<name>A0ABW2KX33_9PROT</name>
<gene>
    <name evidence="2" type="ORF">ACFQPS_11955</name>
</gene>
<proteinExistence type="predicted"/>
<comment type="caution">
    <text evidence="2">The sequence shown here is derived from an EMBL/GenBank/DDBJ whole genome shotgun (WGS) entry which is preliminary data.</text>
</comment>
<evidence type="ECO:0000313" key="3">
    <source>
        <dbReference type="Proteomes" id="UP001596456"/>
    </source>
</evidence>
<reference evidence="3" key="1">
    <citation type="journal article" date="2019" name="Int. J. Syst. Evol. Microbiol.">
        <title>The Global Catalogue of Microorganisms (GCM) 10K type strain sequencing project: providing services to taxonomists for standard genome sequencing and annotation.</title>
        <authorList>
            <consortium name="The Broad Institute Genomics Platform"/>
            <consortium name="The Broad Institute Genome Sequencing Center for Infectious Disease"/>
            <person name="Wu L."/>
            <person name="Ma J."/>
        </authorList>
    </citation>
    <scope>NUCLEOTIDE SEQUENCE [LARGE SCALE GENOMIC DNA]</scope>
    <source>
        <strain evidence="3">CGMCC 1.16275</strain>
    </source>
</reference>
<evidence type="ECO:0000256" key="1">
    <source>
        <dbReference type="SAM" id="MobiDB-lite"/>
    </source>
</evidence>
<feature type="compositionally biased region" description="Polar residues" evidence="1">
    <location>
        <begin position="1"/>
        <end position="11"/>
    </location>
</feature>
<dbReference type="RefSeq" id="WP_377359241.1">
    <property type="nucleotide sequence ID" value="NZ_JBHTCM010000010.1"/>
</dbReference>
<evidence type="ECO:0000313" key="2">
    <source>
        <dbReference type="EMBL" id="MFC7333878.1"/>
    </source>
</evidence>
<dbReference type="EMBL" id="JBHTCM010000010">
    <property type="protein sequence ID" value="MFC7333878.1"/>
    <property type="molecule type" value="Genomic_DNA"/>
</dbReference>
<accession>A0ABW2KX33</accession>